<organism evidence="1 2">
    <name type="scientific">Enhygromyxa salina</name>
    <dbReference type="NCBI Taxonomy" id="215803"/>
    <lineage>
        <taxon>Bacteria</taxon>
        <taxon>Pseudomonadati</taxon>
        <taxon>Myxococcota</taxon>
        <taxon>Polyangia</taxon>
        <taxon>Nannocystales</taxon>
        <taxon>Nannocystaceae</taxon>
        <taxon>Enhygromyxa</taxon>
    </lineage>
</organism>
<evidence type="ECO:0000313" key="1">
    <source>
        <dbReference type="EMBL" id="PRP90743.1"/>
    </source>
</evidence>
<keyword evidence="2" id="KW-1185">Reference proteome</keyword>
<dbReference type="EMBL" id="PVNK01000269">
    <property type="protein sequence ID" value="PRP90743.1"/>
    <property type="molecule type" value="Genomic_DNA"/>
</dbReference>
<evidence type="ECO:0000313" key="2">
    <source>
        <dbReference type="Proteomes" id="UP000237968"/>
    </source>
</evidence>
<accession>A0A2S9XD00</accession>
<dbReference type="Proteomes" id="UP000237968">
    <property type="component" value="Unassembled WGS sequence"/>
</dbReference>
<comment type="caution">
    <text evidence="1">The sequence shown here is derived from an EMBL/GenBank/DDBJ whole genome shotgun (WGS) entry which is preliminary data.</text>
</comment>
<dbReference type="RefSeq" id="WP_106395358.1">
    <property type="nucleotide sequence ID" value="NZ_PVNK01000269.1"/>
</dbReference>
<name>A0A2S9XD00_9BACT</name>
<dbReference type="AlphaFoldDB" id="A0A2S9XD00"/>
<dbReference type="OrthoDB" id="5518488at2"/>
<reference evidence="1 2" key="1">
    <citation type="submission" date="2018-03" db="EMBL/GenBank/DDBJ databases">
        <title>Draft Genome Sequences of the Obligatory Marine Myxobacteria Enhygromyxa salina SWB005.</title>
        <authorList>
            <person name="Poehlein A."/>
            <person name="Moghaddam J.A."/>
            <person name="Harms H."/>
            <person name="Alanjari M."/>
            <person name="Koenig G.M."/>
            <person name="Daniel R."/>
            <person name="Schaeberle T.F."/>
        </authorList>
    </citation>
    <scope>NUCLEOTIDE SEQUENCE [LARGE SCALE GENOMIC DNA]</scope>
    <source>
        <strain evidence="1 2">SWB005</strain>
    </source>
</reference>
<protein>
    <submittedName>
        <fullName evidence="1">Uncharacterized protein</fullName>
    </submittedName>
</protein>
<gene>
    <name evidence="1" type="ORF">ENSA5_61770</name>
</gene>
<sequence length="103" mass="11120">MTDQLQDAVLALVETHGDAGVTMGKIVDRLVGDGASEQAVELSIWRLIQARRLTPHGFVCRKVRKPSQSGQGGETRTYEFVLISWSPALDAQLDLNLDVAGGS</sequence>
<proteinExistence type="predicted"/>